<comment type="caution">
    <text evidence="1">The sequence shown here is derived from an EMBL/GenBank/DDBJ whole genome shotgun (WGS) entry which is preliminary data.</text>
</comment>
<evidence type="ECO:0000313" key="1">
    <source>
        <dbReference type="EMBL" id="KAL3347878.1"/>
    </source>
</evidence>
<keyword evidence="2" id="KW-1185">Reference proteome</keyword>
<dbReference type="EMBL" id="JBJKTR010000013">
    <property type="protein sequence ID" value="KAL3347873.1"/>
    <property type="molecule type" value="Genomic_DNA"/>
</dbReference>
<dbReference type="Proteomes" id="UP001627284">
    <property type="component" value="Unassembled WGS sequence"/>
</dbReference>
<accession>A0ABD2SVA4</accession>
<proteinExistence type="predicted"/>
<dbReference type="EMBL" id="JBJKTR010000013">
    <property type="protein sequence ID" value="KAL3347877.1"/>
    <property type="molecule type" value="Genomic_DNA"/>
</dbReference>
<gene>
    <name evidence="1" type="ORF">AABB24_021491</name>
</gene>
<evidence type="ECO:0000313" key="2">
    <source>
        <dbReference type="Proteomes" id="UP001627284"/>
    </source>
</evidence>
<reference evidence="1 2" key="1">
    <citation type="submission" date="2024-05" db="EMBL/GenBank/DDBJ databases">
        <title>De novo assembly of an allotetraploid wild potato.</title>
        <authorList>
            <person name="Hosaka A.J."/>
        </authorList>
    </citation>
    <scope>NUCLEOTIDE SEQUENCE [LARGE SCALE GENOMIC DNA]</scope>
    <source>
        <tissue evidence="1">Young leaves</tissue>
    </source>
</reference>
<sequence>MRLSSPEEEYNWSLPNNLESQISKVHNKGKTRKDQVNTFEEMVPNKQKQKFIHGEPEVKKVKGEDSLSMNFDRVLNNNGANRGSKLLTRDKNEENYRMTQDIPRSLKFCSITDLYMKHTTRLSPVEDEYNWNLSRNRSKPMAPRGRIYKQNTLTGETVSATQSIEEPNKCTLLLLKVGEKLEERVLNKLKDLWGKMWLLRSPMVKGGQLRRFNQKNTQMSWG</sequence>
<dbReference type="AlphaFoldDB" id="A0ABD2SVA4"/>
<protein>
    <submittedName>
        <fullName evidence="1">Uncharacterized protein</fullName>
    </submittedName>
</protein>
<name>A0ABD2SVA4_9SOLN</name>
<organism evidence="1 2">
    <name type="scientific">Solanum stoloniferum</name>
    <dbReference type="NCBI Taxonomy" id="62892"/>
    <lineage>
        <taxon>Eukaryota</taxon>
        <taxon>Viridiplantae</taxon>
        <taxon>Streptophyta</taxon>
        <taxon>Embryophyta</taxon>
        <taxon>Tracheophyta</taxon>
        <taxon>Spermatophyta</taxon>
        <taxon>Magnoliopsida</taxon>
        <taxon>eudicotyledons</taxon>
        <taxon>Gunneridae</taxon>
        <taxon>Pentapetalae</taxon>
        <taxon>asterids</taxon>
        <taxon>lamiids</taxon>
        <taxon>Solanales</taxon>
        <taxon>Solanaceae</taxon>
        <taxon>Solanoideae</taxon>
        <taxon>Solaneae</taxon>
        <taxon>Solanum</taxon>
    </lineage>
</organism>
<dbReference type="EMBL" id="JBJKTR010000013">
    <property type="protein sequence ID" value="KAL3347879.1"/>
    <property type="molecule type" value="Genomic_DNA"/>
</dbReference>
<dbReference type="EMBL" id="JBJKTR010000013">
    <property type="protein sequence ID" value="KAL3347878.1"/>
    <property type="molecule type" value="Genomic_DNA"/>
</dbReference>